<dbReference type="EMBL" id="JBHSYQ010000016">
    <property type="protein sequence ID" value="MFC6999968.1"/>
    <property type="molecule type" value="Genomic_DNA"/>
</dbReference>
<evidence type="ECO:0000313" key="1">
    <source>
        <dbReference type="EMBL" id="MFC6999968.1"/>
    </source>
</evidence>
<name>A0ABW2DU40_9BACT</name>
<dbReference type="RefSeq" id="WP_153042201.1">
    <property type="nucleotide sequence ID" value="NZ_JBHSYQ010000016.1"/>
</dbReference>
<protein>
    <submittedName>
        <fullName evidence="1">Carboxypeptidase-like regulatory domain-containing protein</fullName>
    </submittedName>
</protein>
<sequence length="236" mass="26990">MQRIYKLIFKILFILCIVSCSQDDDDIGIETVISGHVSDLIRGEGISGYKVVLEKMCKPCGSGKTSTQIEEIATAITDANGNYSITFNYKLEDRESYIISSKFNGVDFFTENYPTWDLKPGTTNMKNFSGWRPVRLRLTLNVLNNVNKPLMVRNEFTRSNPSSNWGINSIGVQNIYEENITQTYILKSRPNDNTKLIFWYYTGPQPNRTLHQKTFSYPTSLDDMTDLSFTIDCSTF</sequence>
<gene>
    <name evidence="1" type="ORF">ACFQHR_20205</name>
</gene>
<evidence type="ECO:0000313" key="2">
    <source>
        <dbReference type="Proteomes" id="UP001596405"/>
    </source>
</evidence>
<accession>A0ABW2DU40</accession>
<keyword evidence="2" id="KW-1185">Reference proteome</keyword>
<reference evidence="2" key="1">
    <citation type="journal article" date="2019" name="Int. J. Syst. Evol. Microbiol.">
        <title>The Global Catalogue of Microorganisms (GCM) 10K type strain sequencing project: providing services to taxonomists for standard genome sequencing and annotation.</title>
        <authorList>
            <consortium name="The Broad Institute Genomics Platform"/>
            <consortium name="The Broad Institute Genome Sequencing Center for Infectious Disease"/>
            <person name="Wu L."/>
            <person name="Ma J."/>
        </authorList>
    </citation>
    <scope>NUCLEOTIDE SEQUENCE [LARGE SCALE GENOMIC DNA]</scope>
    <source>
        <strain evidence="2">CGMCC 4.7393</strain>
    </source>
</reference>
<dbReference type="Proteomes" id="UP001596405">
    <property type="component" value="Unassembled WGS sequence"/>
</dbReference>
<comment type="caution">
    <text evidence="1">The sequence shown here is derived from an EMBL/GenBank/DDBJ whole genome shotgun (WGS) entry which is preliminary data.</text>
</comment>
<proteinExistence type="predicted"/>
<organism evidence="1 2">
    <name type="scientific">Rufibacter roseus</name>
    <dbReference type="NCBI Taxonomy" id="1567108"/>
    <lineage>
        <taxon>Bacteria</taxon>
        <taxon>Pseudomonadati</taxon>
        <taxon>Bacteroidota</taxon>
        <taxon>Cytophagia</taxon>
        <taxon>Cytophagales</taxon>
        <taxon>Hymenobacteraceae</taxon>
        <taxon>Rufibacter</taxon>
    </lineage>
</organism>